<dbReference type="InterPro" id="IPR017972">
    <property type="entry name" value="Cyt_P450_CS"/>
</dbReference>
<accession>A0A918MFM8</accession>
<keyword evidence="3 7" id="KW-0479">Metal-binding</keyword>
<dbReference type="Proteomes" id="UP000618795">
    <property type="component" value="Unassembled WGS sequence"/>
</dbReference>
<evidence type="ECO:0000313" key="10">
    <source>
        <dbReference type="EMBL" id="GGV22152.1"/>
    </source>
</evidence>
<evidence type="ECO:0000256" key="2">
    <source>
        <dbReference type="ARBA" id="ARBA00022617"/>
    </source>
</evidence>
<sequence length="457" mass="50624">MTIAADRTSLPSGRQPAVPPPVPGALPVLGHTWQLMRDPLAFLTTLRDHGDLVRIRLGTASVYVTTTPDLTGALLKNPDCIVGGPLWSTLEVLLGKGVATSNGPLHRRQRRLIQPAFTPEQVERYATVMAQEAQATAAPWQPGTVVDIGSEMFGTAVRIVARSLLEVDSLSEKADRIGQALHTVFDGLYRRMILSVGALHRLPTPANRRFDHALATLHALVDELVAERRSRPRRREDLLEVLLTATDEHGRPLDDREIHDHIVSLVVAGAENVASTLAWTLHLLTEHPEQERRLVEEVNALTQGRPVAFADLARLPHTRNVITEAMRLRPAAWIFTRRSAVATTLGPYRIPPHTDIAYSPYAMQRDPRSFDDPLVFDPDRWTPRRTAAVQKGAMMPFGTGNRQCPGDHFALTELAIILATVVARWRLQPAPGTDATTRIGITLHPKRLLLRAEPRHL</sequence>
<gene>
    <name evidence="10" type="ORF">GCM10010260_72970</name>
</gene>
<evidence type="ECO:0000256" key="1">
    <source>
        <dbReference type="ARBA" id="ARBA00010617"/>
    </source>
</evidence>
<keyword evidence="5 7" id="KW-0408">Iron</keyword>
<evidence type="ECO:0000256" key="5">
    <source>
        <dbReference type="ARBA" id="ARBA00023004"/>
    </source>
</evidence>
<evidence type="ECO:0000256" key="9">
    <source>
        <dbReference type="SAM" id="MobiDB-lite"/>
    </source>
</evidence>
<feature type="region of interest" description="Disordered" evidence="9">
    <location>
        <begin position="1"/>
        <end position="23"/>
    </location>
</feature>
<keyword evidence="2 7" id="KW-0349">Heme</keyword>
<dbReference type="CDD" id="cd11049">
    <property type="entry name" value="CYP170A1-like"/>
    <property type="match status" value="1"/>
</dbReference>
<dbReference type="PROSITE" id="PS00086">
    <property type="entry name" value="CYTOCHROME_P450"/>
    <property type="match status" value="1"/>
</dbReference>
<dbReference type="SUPFAM" id="SSF48264">
    <property type="entry name" value="Cytochrome P450"/>
    <property type="match status" value="1"/>
</dbReference>
<dbReference type="PRINTS" id="PR00465">
    <property type="entry name" value="EP450IV"/>
</dbReference>
<organism evidence="10 11">
    <name type="scientific">Streptomyces filipinensis</name>
    <dbReference type="NCBI Taxonomy" id="66887"/>
    <lineage>
        <taxon>Bacteria</taxon>
        <taxon>Bacillati</taxon>
        <taxon>Actinomycetota</taxon>
        <taxon>Actinomycetes</taxon>
        <taxon>Kitasatosporales</taxon>
        <taxon>Streptomycetaceae</taxon>
        <taxon>Streptomyces</taxon>
    </lineage>
</organism>
<evidence type="ECO:0000256" key="7">
    <source>
        <dbReference type="PIRSR" id="PIRSR602403-1"/>
    </source>
</evidence>
<dbReference type="GO" id="GO:0004497">
    <property type="term" value="F:monooxygenase activity"/>
    <property type="evidence" value="ECO:0007669"/>
    <property type="project" value="UniProtKB-KW"/>
</dbReference>
<dbReference type="Gene3D" id="1.10.630.10">
    <property type="entry name" value="Cytochrome P450"/>
    <property type="match status" value="1"/>
</dbReference>
<dbReference type="GO" id="GO:0016705">
    <property type="term" value="F:oxidoreductase activity, acting on paired donors, with incorporation or reduction of molecular oxygen"/>
    <property type="evidence" value="ECO:0007669"/>
    <property type="project" value="InterPro"/>
</dbReference>
<keyword evidence="6 8" id="KW-0503">Monooxygenase</keyword>
<evidence type="ECO:0000313" key="11">
    <source>
        <dbReference type="Proteomes" id="UP000618795"/>
    </source>
</evidence>
<reference evidence="10" key="1">
    <citation type="journal article" date="2014" name="Int. J. Syst. Evol. Microbiol.">
        <title>Complete genome sequence of Corynebacterium casei LMG S-19264T (=DSM 44701T), isolated from a smear-ripened cheese.</title>
        <authorList>
            <consortium name="US DOE Joint Genome Institute (JGI-PGF)"/>
            <person name="Walter F."/>
            <person name="Albersmeier A."/>
            <person name="Kalinowski J."/>
            <person name="Ruckert C."/>
        </authorList>
    </citation>
    <scope>NUCLEOTIDE SEQUENCE</scope>
    <source>
        <strain evidence="10">JCM 4369</strain>
    </source>
</reference>
<evidence type="ECO:0000256" key="6">
    <source>
        <dbReference type="ARBA" id="ARBA00023033"/>
    </source>
</evidence>
<comment type="similarity">
    <text evidence="1 8">Belongs to the cytochrome P450 family.</text>
</comment>
<keyword evidence="11" id="KW-1185">Reference proteome</keyword>
<dbReference type="InterPro" id="IPR002403">
    <property type="entry name" value="Cyt_P450_E_grp-IV"/>
</dbReference>
<dbReference type="PANTHER" id="PTHR24291">
    <property type="entry name" value="CYTOCHROME P450 FAMILY 4"/>
    <property type="match status" value="1"/>
</dbReference>
<keyword evidence="4 8" id="KW-0560">Oxidoreductase</keyword>
<dbReference type="Pfam" id="PF00067">
    <property type="entry name" value="p450"/>
    <property type="match status" value="1"/>
</dbReference>
<comment type="caution">
    <text evidence="10">The sequence shown here is derived from an EMBL/GenBank/DDBJ whole genome shotgun (WGS) entry which is preliminary data.</text>
</comment>
<evidence type="ECO:0000256" key="4">
    <source>
        <dbReference type="ARBA" id="ARBA00023002"/>
    </source>
</evidence>
<dbReference type="PANTHER" id="PTHR24291:SF50">
    <property type="entry name" value="BIFUNCTIONAL ALBAFLAVENONE MONOOXYGENASE_TERPENE SYNTHASE"/>
    <property type="match status" value="1"/>
</dbReference>
<dbReference type="InterPro" id="IPR001128">
    <property type="entry name" value="Cyt_P450"/>
</dbReference>
<proteinExistence type="inferred from homology"/>
<feature type="binding site" description="axial binding residue" evidence="7">
    <location>
        <position position="404"/>
    </location>
    <ligand>
        <name>heme</name>
        <dbReference type="ChEBI" id="CHEBI:30413"/>
    </ligand>
    <ligandPart>
        <name>Fe</name>
        <dbReference type="ChEBI" id="CHEBI:18248"/>
    </ligandPart>
</feature>
<comment type="cofactor">
    <cofactor evidence="7">
        <name>heme</name>
        <dbReference type="ChEBI" id="CHEBI:30413"/>
    </cofactor>
</comment>
<dbReference type="RefSeq" id="WP_191877756.1">
    <property type="nucleotide sequence ID" value="NZ_BMTD01000024.1"/>
</dbReference>
<protein>
    <submittedName>
        <fullName evidence="10">Epi-isozizaene 5-monooxygenase/(E)-beta-farnesene synthase</fullName>
    </submittedName>
</protein>
<dbReference type="AlphaFoldDB" id="A0A918MFM8"/>
<dbReference type="GO" id="GO:0005506">
    <property type="term" value="F:iron ion binding"/>
    <property type="evidence" value="ECO:0007669"/>
    <property type="project" value="InterPro"/>
</dbReference>
<dbReference type="EMBL" id="BMTD01000024">
    <property type="protein sequence ID" value="GGV22152.1"/>
    <property type="molecule type" value="Genomic_DNA"/>
</dbReference>
<name>A0A918MFM8_9ACTN</name>
<reference evidence="10" key="2">
    <citation type="submission" date="2020-09" db="EMBL/GenBank/DDBJ databases">
        <authorList>
            <person name="Sun Q."/>
            <person name="Ohkuma M."/>
        </authorList>
    </citation>
    <scope>NUCLEOTIDE SEQUENCE</scope>
    <source>
        <strain evidence="10">JCM 4369</strain>
    </source>
</reference>
<evidence type="ECO:0000256" key="8">
    <source>
        <dbReference type="RuleBase" id="RU000461"/>
    </source>
</evidence>
<dbReference type="InterPro" id="IPR050196">
    <property type="entry name" value="Cytochrome_P450_Monoox"/>
</dbReference>
<dbReference type="GO" id="GO:0020037">
    <property type="term" value="F:heme binding"/>
    <property type="evidence" value="ECO:0007669"/>
    <property type="project" value="InterPro"/>
</dbReference>
<evidence type="ECO:0000256" key="3">
    <source>
        <dbReference type="ARBA" id="ARBA00022723"/>
    </source>
</evidence>
<dbReference type="PRINTS" id="PR00385">
    <property type="entry name" value="P450"/>
</dbReference>
<dbReference type="InterPro" id="IPR036396">
    <property type="entry name" value="Cyt_P450_sf"/>
</dbReference>